<feature type="non-terminal residue" evidence="1">
    <location>
        <position position="458"/>
    </location>
</feature>
<comment type="caution">
    <text evidence="1">The sequence shown here is derived from an EMBL/GenBank/DDBJ whole genome shotgun (WGS) entry which is preliminary data.</text>
</comment>
<proteinExistence type="predicted"/>
<name>A0A0F9A2Y2_9ZZZZ</name>
<dbReference type="EMBL" id="LAZR01044767">
    <property type="protein sequence ID" value="KKL03850.1"/>
    <property type="molecule type" value="Genomic_DNA"/>
</dbReference>
<dbReference type="AlphaFoldDB" id="A0A0F9A2Y2"/>
<gene>
    <name evidence="1" type="ORF">LCGC14_2622000</name>
</gene>
<accession>A0A0F9A2Y2</accession>
<reference evidence="1" key="1">
    <citation type="journal article" date="2015" name="Nature">
        <title>Complex archaea that bridge the gap between prokaryotes and eukaryotes.</title>
        <authorList>
            <person name="Spang A."/>
            <person name="Saw J.H."/>
            <person name="Jorgensen S.L."/>
            <person name="Zaremba-Niedzwiedzka K."/>
            <person name="Martijn J."/>
            <person name="Lind A.E."/>
            <person name="van Eijk R."/>
            <person name="Schleper C."/>
            <person name="Guy L."/>
            <person name="Ettema T.J."/>
        </authorList>
    </citation>
    <scope>NUCLEOTIDE SEQUENCE</scope>
</reference>
<organism evidence="1">
    <name type="scientific">marine sediment metagenome</name>
    <dbReference type="NCBI Taxonomy" id="412755"/>
    <lineage>
        <taxon>unclassified sequences</taxon>
        <taxon>metagenomes</taxon>
        <taxon>ecological metagenomes</taxon>
    </lineage>
</organism>
<feature type="non-terminal residue" evidence="1">
    <location>
        <position position="1"/>
    </location>
</feature>
<evidence type="ECO:0000313" key="1">
    <source>
        <dbReference type="EMBL" id="KKL03850.1"/>
    </source>
</evidence>
<sequence length="458" mass="52025">RKPDWEGAEDLKRQMAKVYTEISEGDPLVGKFIKVNARFMDHLYGDRTKQIIPILFEDAGLGLTGRGRGEIDNFVEKAITPIVDRVFYRSHLPEIGQPINHATKQRYIEKILEGTRTKLDQMVVRGDMFTGTGKRFEDRLAKLKEELTLISSPSQKHKGFLGYLDHYVRRIGSREAAEGGKLSRWSSILVGKPGYTKPRTKVLGPELNFEQMFSARVNAQMKELYLYPTLEKIVQHSKGLPKRWRQHIEHWISNSLGRPSVQDEWWAANVVQRIPGMKGKSVEEAMQTSRALVTVQYTAGLGFKTFSPKRNLFQPLISIPTELGGPRGMWHWAKGLVRATDPKERALLREIGVITDYAPDIAAKGQVAPWLRSTKRTIGKKEMYTIGLTEVQNSALWAFKGTDHINRYVSGAAALNKWESGLKFLNKGDDFKKFLRRSGVFGKDPLIKNSIHDLLRLG</sequence>
<protein>
    <submittedName>
        <fullName evidence="1">Uncharacterized protein</fullName>
    </submittedName>
</protein>